<accession>A0A9W7CWG6</accession>
<sequence>MIEVDRLQWWAMTLAVFQYVIKHVSDEQNIWRGLPRDRGRTSNDSHEILNLACYRHATWITAKTFTWTRMATCGPVELQQSLCVIAHTGSRGHRDVAATTQALKHVFTWGTLGADVQT</sequence>
<dbReference type="AlphaFoldDB" id="A0A9W7CWG6"/>
<keyword evidence="2" id="KW-1185">Reference proteome</keyword>
<proteinExistence type="predicted"/>
<evidence type="ECO:0000313" key="1">
    <source>
        <dbReference type="EMBL" id="GMF41328.1"/>
    </source>
</evidence>
<gene>
    <name evidence="1" type="ORF">Pfra01_001303400</name>
</gene>
<dbReference type="Proteomes" id="UP001165121">
    <property type="component" value="Unassembled WGS sequence"/>
</dbReference>
<organism evidence="1 2">
    <name type="scientific">Phytophthora fragariaefolia</name>
    <dbReference type="NCBI Taxonomy" id="1490495"/>
    <lineage>
        <taxon>Eukaryota</taxon>
        <taxon>Sar</taxon>
        <taxon>Stramenopiles</taxon>
        <taxon>Oomycota</taxon>
        <taxon>Peronosporomycetes</taxon>
        <taxon>Peronosporales</taxon>
        <taxon>Peronosporaceae</taxon>
        <taxon>Phytophthora</taxon>
    </lineage>
</organism>
<evidence type="ECO:0000313" key="2">
    <source>
        <dbReference type="Proteomes" id="UP001165121"/>
    </source>
</evidence>
<dbReference type="EMBL" id="BSXT01001328">
    <property type="protein sequence ID" value="GMF41328.1"/>
    <property type="molecule type" value="Genomic_DNA"/>
</dbReference>
<reference evidence="1" key="1">
    <citation type="submission" date="2023-04" db="EMBL/GenBank/DDBJ databases">
        <title>Phytophthora fragariaefolia NBRC 109709.</title>
        <authorList>
            <person name="Ichikawa N."/>
            <person name="Sato H."/>
            <person name="Tonouchi N."/>
        </authorList>
    </citation>
    <scope>NUCLEOTIDE SEQUENCE</scope>
    <source>
        <strain evidence="1">NBRC 109709</strain>
    </source>
</reference>
<name>A0A9W7CWG6_9STRA</name>
<protein>
    <submittedName>
        <fullName evidence="1">Unnamed protein product</fullName>
    </submittedName>
</protein>
<comment type="caution">
    <text evidence="1">The sequence shown here is derived from an EMBL/GenBank/DDBJ whole genome shotgun (WGS) entry which is preliminary data.</text>
</comment>